<dbReference type="GO" id="GO:0000036">
    <property type="term" value="F:acyl carrier activity"/>
    <property type="evidence" value="ECO:0007669"/>
    <property type="project" value="TreeGrafter"/>
</dbReference>
<keyword evidence="6" id="KW-0443">Lipid metabolism</keyword>
<dbReference type="Pfam" id="PF01643">
    <property type="entry name" value="Acyl-ACP_TE"/>
    <property type="match status" value="1"/>
</dbReference>
<reference evidence="10 11" key="1">
    <citation type="submission" date="2014-07" db="EMBL/GenBank/DDBJ databases">
        <authorList>
            <person name="McCorrison J."/>
            <person name="Sanka R."/>
            <person name="Torralba M."/>
            <person name="Gillis M."/>
            <person name="Haft D.H."/>
            <person name="Methe B."/>
            <person name="Sutton G."/>
            <person name="Nelson K.E."/>
        </authorList>
    </citation>
    <scope>NUCLEOTIDE SEQUENCE [LARGE SCALE GENOMIC DNA]</scope>
    <source>
        <strain evidence="10 11">DNF00882</strain>
    </source>
</reference>
<evidence type="ECO:0000313" key="10">
    <source>
        <dbReference type="EMBL" id="KGF50673.1"/>
    </source>
</evidence>
<evidence type="ECO:0000256" key="5">
    <source>
        <dbReference type="ARBA" id="ARBA00022946"/>
    </source>
</evidence>
<protein>
    <submittedName>
        <fullName evidence="10">Acyl-ACP thioesterase</fullName>
    </submittedName>
</protein>
<name>A0A096AU97_9BACT</name>
<evidence type="ECO:0000256" key="3">
    <source>
        <dbReference type="ARBA" id="ARBA00022801"/>
    </source>
</evidence>
<dbReference type="PANTHER" id="PTHR31727">
    <property type="entry name" value="OLEOYL-ACYL CARRIER PROTEIN THIOESTERASE 1, CHLOROPLASTIC"/>
    <property type="match status" value="1"/>
</dbReference>
<dbReference type="EMBL" id="JRNR01000002">
    <property type="protein sequence ID" value="KGF50673.1"/>
    <property type="molecule type" value="Genomic_DNA"/>
</dbReference>
<keyword evidence="2" id="KW-0444">Lipid biosynthesis</keyword>
<evidence type="ECO:0000313" key="11">
    <source>
        <dbReference type="Proteomes" id="UP000029538"/>
    </source>
</evidence>
<keyword evidence="7" id="KW-0275">Fatty acid biosynthesis</keyword>
<dbReference type="Gene3D" id="3.10.129.10">
    <property type="entry name" value="Hotdog Thioesterase"/>
    <property type="match status" value="2"/>
</dbReference>
<proteinExistence type="inferred from homology"/>
<dbReference type="InterPro" id="IPR002864">
    <property type="entry name" value="Acyl-ACP_thioesterase_NHD"/>
</dbReference>
<dbReference type="PANTHER" id="PTHR31727:SF6">
    <property type="entry name" value="OLEOYL-ACYL CARRIER PROTEIN THIOESTERASE 1, CHLOROPLASTIC"/>
    <property type="match status" value="1"/>
</dbReference>
<gene>
    <name evidence="10" type="ORF">HMPREF0654_00915</name>
</gene>
<dbReference type="Proteomes" id="UP000029538">
    <property type="component" value="Unassembled WGS sequence"/>
</dbReference>
<evidence type="ECO:0000256" key="6">
    <source>
        <dbReference type="ARBA" id="ARBA00023098"/>
    </source>
</evidence>
<evidence type="ECO:0000259" key="9">
    <source>
        <dbReference type="Pfam" id="PF20791"/>
    </source>
</evidence>
<sequence length="257" mass="29885">MGKLPNIGKYPFRADPFRCDFTKHLFIGNLGNDLLNTADFHSNDRGYGVIFLQSIHKTWVLSRLAIELEKVPYIYEKFNIETWIDSVMRSFTSRNFKISNDEGTIFGYGKSIWAMIDTDSRQPIDILEINNGVISQYLEKDYFNPIEKLSRVKIGENLQLVKTLEPKFCDIDINGHVNSIKYIEHIFDLFPLKIFQTKRVKRLEIAYITESHIGEILHFYTDKAIETEQNEIAIRITKDSEEGEIEVCRSKVVFCGI</sequence>
<dbReference type="AlphaFoldDB" id="A0A096AU97"/>
<dbReference type="InterPro" id="IPR029069">
    <property type="entry name" value="HotDog_dom_sf"/>
</dbReference>
<evidence type="ECO:0000256" key="1">
    <source>
        <dbReference type="ARBA" id="ARBA00006500"/>
    </source>
</evidence>
<dbReference type="SUPFAM" id="SSF54637">
    <property type="entry name" value="Thioesterase/thiol ester dehydrase-isomerase"/>
    <property type="match status" value="2"/>
</dbReference>
<evidence type="ECO:0000256" key="7">
    <source>
        <dbReference type="ARBA" id="ARBA00023160"/>
    </source>
</evidence>
<dbReference type="InterPro" id="IPR049427">
    <property type="entry name" value="Acyl-ACP_TE_C"/>
</dbReference>
<evidence type="ECO:0000256" key="2">
    <source>
        <dbReference type="ARBA" id="ARBA00022516"/>
    </source>
</evidence>
<evidence type="ECO:0000259" key="8">
    <source>
        <dbReference type="Pfam" id="PF01643"/>
    </source>
</evidence>
<feature type="domain" description="Acyl-ACP thioesterase N-terminal hotdog" evidence="8">
    <location>
        <begin position="19"/>
        <end position="127"/>
    </location>
</feature>
<keyword evidence="5" id="KW-0809">Transit peptide</keyword>
<dbReference type="InterPro" id="IPR045023">
    <property type="entry name" value="FATA/B"/>
</dbReference>
<comment type="caution">
    <text evidence="10">The sequence shown here is derived from an EMBL/GenBank/DDBJ whole genome shotgun (WGS) entry which is preliminary data.</text>
</comment>
<keyword evidence="4" id="KW-0276">Fatty acid metabolism</keyword>
<keyword evidence="3" id="KW-0378">Hydrolase</keyword>
<feature type="domain" description="Acyl-ACP thioesterase-like C-terminal" evidence="9">
    <location>
        <begin position="160"/>
        <end position="244"/>
    </location>
</feature>
<evidence type="ECO:0000256" key="4">
    <source>
        <dbReference type="ARBA" id="ARBA00022832"/>
    </source>
</evidence>
<accession>A0A096AU97</accession>
<dbReference type="Pfam" id="PF20791">
    <property type="entry name" value="Acyl-ACP_TE_C"/>
    <property type="match status" value="1"/>
</dbReference>
<comment type="similarity">
    <text evidence="1">Belongs to the acyl-ACP thioesterase family.</text>
</comment>
<organism evidence="10 11">
    <name type="scientific">Prevotella disiens DNF00882</name>
    <dbReference type="NCBI Taxonomy" id="1401075"/>
    <lineage>
        <taxon>Bacteria</taxon>
        <taxon>Pseudomonadati</taxon>
        <taxon>Bacteroidota</taxon>
        <taxon>Bacteroidia</taxon>
        <taxon>Bacteroidales</taxon>
        <taxon>Prevotellaceae</taxon>
        <taxon>Prevotella</taxon>
    </lineage>
</organism>
<dbReference type="GO" id="GO:0016297">
    <property type="term" value="F:fatty acyl-[ACP] hydrolase activity"/>
    <property type="evidence" value="ECO:0007669"/>
    <property type="project" value="InterPro"/>
</dbReference>
<dbReference type="RefSeq" id="WP_036882005.1">
    <property type="nucleotide sequence ID" value="NZ_JRNR01000002.1"/>
</dbReference>